<accession>A0ACC2BPU7</accession>
<organism evidence="1 2">
    <name type="scientific">Diphasiastrum complanatum</name>
    <name type="common">Issler's clubmoss</name>
    <name type="synonym">Lycopodium complanatum</name>
    <dbReference type="NCBI Taxonomy" id="34168"/>
    <lineage>
        <taxon>Eukaryota</taxon>
        <taxon>Viridiplantae</taxon>
        <taxon>Streptophyta</taxon>
        <taxon>Embryophyta</taxon>
        <taxon>Tracheophyta</taxon>
        <taxon>Lycopodiopsida</taxon>
        <taxon>Lycopodiales</taxon>
        <taxon>Lycopodiaceae</taxon>
        <taxon>Lycopodioideae</taxon>
        <taxon>Diphasiastrum</taxon>
    </lineage>
</organism>
<reference evidence="2" key="1">
    <citation type="journal article" date="2024" name="Proc. Natl. Acad. Sci. U.S.A.">
        <title>Extraordinary preservation of gene collinearity over three hundred million years revealed in homosporous lycophytes.</title>
        <authorList>
            <person name="Li C."/>
            <person name="Wickell D."/>
            <person name="Kuo L.Y."/>
            <person name="Chen X."/>
            <person name="Nie B."/>
            <person name="Liao X."/>
            <person name="Peng D."/>
            <person name="Ji J."/>
            <person name="Jenkins J."/>
            <person name="Williams M."/>
            <person name="Shu S."/>
            <person name="Plott C."/>
            <person name="Barry K."/>
            <person name="Rajasekar S."/>
            <person name="Grimwood J."/>
            <person name="Han X."/>
            <person name="Sun S."/>
            <person name="Hou Z."/>
            <person name="He W."/>
            <person name="Dai G."/>
            <person name="Sun C."/>
            <person name="Schmutz J."/>
            <person name="Leebens-Mack J.H."/>
            <person name="Li F.W."/>
            <person name="Wang L."/>
        </authorList>
    </citation>
    <scope>NUCLEOTIDE SEQUENCE [LARGE SCALE GENOMIC DNA]</scope>
    <source>
        <strain evidence="2">cv. PW_Plant_1</strain>
    </source>
</reference>
<comment type="caution">
    <text evidence="1">The sequence shown here is derived from an EMBL/GenBank/DDBJ whole genome shotgun (WGS) entry which is preliminary data.</text>
</comment>
<proteinExistence type="predicted"/>
<dbReference type="EMBL" id="CM055105">
    <property type="protein sequence ID" value="KAJ7531807.1"/>
    <property type="molecule type" value="Genomic_DNA"/>
</dbReference>
<sequence>MAIKLMPAVQYTKYGGKYEALQHVEVPVPTPKKDEVLVKIGAASVNPVDWKMQNGHLRPFLPTKFPYIPGTDVAGEIVSVGPGVTEFSEGEKVVAWIDLRTGGSLAKYAVASVKRMAKRPTELSTVDAACLPVAAMLALQSVRDFTGVHLDGSYKGDILITAASGGIGTFAVQLAKLGGAHVTATCGSRNLELVKSLGADEVLDYKTQEGSDLKSPSGRKYDVVIHCTTGIPWVKFQSVLKPRGKVLDLVPSAAGFARNLFTKFSFSKKKLVLLFLYPNSKDLKIVGDLVKEGKLKTVIDSKFSLEEAKDAWKKSSEGHATGKIVVVVDEAVQ</sequence>
<protein>
    <submittedName>
        <fullName evidence="1">Uncharacterized protein</fullName>
    </submittedName>
</protein>
<name>A0ACC2BPU7_DIPCM</name>
<evidence type="ECO:0000313" key="2">
    <source>
        <dbReference type="Proteomes" id="UP001162992"/>
    </source>
</evidence>
<keyword evidence="2" id="KW-1185">Reference proteome</keyword>
<dbReference type="Proteomes" id="UP001162992">
    <property type="component" value="Chromosome 14"/>
</dbReference>
<evidence type="ECO:0000313" key="1">
    <source>
        <dbReference type="EMBL" id="KAJ7531807.1"/>
    </source>
</evidence>
<gene>
    <name evidence="1" type="ORF">O6H91_14G059400</name>
</gene>